<proteinExistence type="predicted"/>
<reference evidence="2" key="1">
    <citation type="submission" date="2014-09" db="EMBL/GenBank/DDBJ databases">
        <authorList>
            <person name="Magalhaes I.L.F."/>
            <person name="Oliveira U."/>
            <person name="Santos F.R."/>
            <person name="Vidigal T.H.D.A."/>
            <person name="Brescovit A.D."/>
            <person name="Santos A.J."/>
        </authorList>
    </citation>
    <scope>NUCLEOTIDE SEQUENCE</scope>
    <source>
        <tissue evidence="2">Shoot tissue taken approximately 20 cm above the soil surface</tissue>
    </source>
</reference>
<name>A0A0A9D1R3_ARUDO</name>
<feature type="region of interest" description="Disordered" evidence="1">
    <location>
        <begin position="1"/>
        <end position="27"/>
    </location>
</feature>
<evidence type="ECO:0000313" key="2">
    <source>
        <dbReference type="EMBL" id="JAD80603.1"/>
    </source>
</evidence>
<accession>A0A0A9D1R3</accession>
<feature type="region of interest" description="Disordered" evidence="1">
    <location>
        <begin position="60"/>
        <end position="89"/>
    </location>
</feature>
<evidence type="ECO:0000256" key="1">
    <source>
        <dbReference type="SAM" id="MobiDB-lite"/>
    </source>
</evidence>
<dbReference type="EMBL" id="GBRH01217292">
    <property type="protein sequence ID" value="JAD80603.1"/>
    <property type="molecule type" value="Transcribed_RNA"/>
</dbReference>
<dbReference type="AlphaFoldDB" id="A0A0A9D1R3"/>
<protein>
    <submittedName>
        <fullName evidence="2">Uncharacterized protein</fullName>
    </submittedName>
</protein>
<reference evidence="2" key="2">
    <citation type="journal article" date="2015" name="Data Brief">
        <title>Shoot transcriptome of the giant reed, Arundo donax.</title>
        <authorList>
            <person name="Barrero R.A."/>
            <person name="Guerrero F.D."/>
            <person name="Moolhuijzen P."/>
            <person name="Goolsby J.A."/>
            <person name="Tidwell J."/>
            <person name="Bellgard S.E."/>
            <person name="Bellgard M.I."/>
        </authorList>
    </citation>
    <scope>NUCLEOTIDE SEQUENCE</scope>
    <source>
        <tissue evidence="2">Shoot tissue taken approximately 20 cm above the soil surface</tissue>
    </source>
</reference>
<sequence>MLEECSISDISSRSKRITPSRPTGIKTEPTDFITSMIHEHTKLILSISAVISSLLHRNGVFSSSSTPSSLNTELRHSEESVSSIPCSTSFSLSSSMLFKDERSENKITSLSFGELKSKSNA</sequence>
<organism evidence="2">
    <name type="scientific">Arundo donax</name>
    <name type="common">Giant reed</name>
    <name type="synonym">Donax arundinaceus</name>
    <dbReference type="NCBI Taxonomy" id="35708"/>
    <lineage>
        <taxon>Eukaryota</taxon>
        <taxon>Viridiplantae</taxon>
        <taxon>Streptophyta</taxon>
        <taxon>Embryophyta</taxon>
        <taxon>Tracheophyta</taxon>
        <taxon>Spermatophyta</taxon>
        <taxon>Magnoliopsida</taxon>
        <taxon>Liliopsida</taxon>
        <taxon>Poales</taxon>
        <taxon>Poaceae</taxon>
        <taxon>PACMAD clade</taxon>
        <taxon>Arundinoideae</taxon>
        <taxon>Arundineae</taxon>
        <taxon>Arundo</taxon>
    </lineage>
</organism>